<feature type="compositionally biased region" description="Basic residues" evidence="1">
    <location>
        <begin position="228"/>
        <end position="237"/>
    </location>
</feature>
<gene>
    <name evidence="2" type="primary">NUFIP2</name>
</gene>
<accession>A0A8C8FBH3</accession>
<feature type="compositionally biased region" description="Basic and acidic residues" evidence="1">
    <location>
        <begin position="580"/>
        <end position="599"/>
    </location>
</feature>
<feature type="region of interest" description="Disordered" evidence="1">
    <location>
        <begin position="204"/>
        <end position="274"/>
    </location>
</feature>
<feature type="region of interest" description="Disordered" evidence="1">
    <location>
        <begin position="562"/>
        <end position="600"/>
    </location>
</feature>
<dbReference type="GeneTree" id="ENSGT00940000166439"/>
<reference evidence="2" key="2">
    <citation type="submission" date="2025-08" db="UniProtKB">
        <authorList>
            <consortium name="Ensembl"/>
        </authorList>
    </citation>
    <scope>IDENTIFICATION</scope>
</reference>
<dbReference type="GO" id="GO:0003723">
    <property type="term" value="F:RNA binding"/>
    <property type="evidence" value="ECO:0007669"/>
    <property type="project" value="InterPro"/>
</dbReference>
<dbReference type="Pfam" id="PF15293">
    <property type="entry name" value="NUFIP2"/>
    <property type="match status" value="1"/>
</dbReference>
<reference evidence="3" key="1">
    <citation type="journal article" date="2018" name="PLoS ONE">
        <title>Chinook salmon (Oncorhynchus tshawytscha) genome and transcriptome.</title>
        <authorList>
            <person name="Christensen K.A."/>
            <person name="Leong J.S."/>
            <person name="Sakhrani D."/>
            <person name="Biagi C.A."/>
            <person name="Minkley D.R."/>
            <person name="Withler R.E."/>
            <person name="Rondeau E.B."/>
            <person name="Koop B.F."/>
            <person name="Devlin R.H."/>
        </authorList>
    </citation>
    <scope>NUCLEOTIDE SEQUENCE [LARGE SCALE GENOMIC DNA]</scope>
</reference>
<dbReference type="Ensembl" id="ENSOTST00005197428.1">
    <property type="protein sequence ID" value="ENSOTSP00005106809.1"/>
    <property type="gene ID" value="ENSOTSG00005057165.1"/>
</dbReference>
<protein>
    <recommendedName>
        <fullName evidence="4">Nuclear FMR1 interacting protein 2</fullName>
    </recommendedName>
</protein>
<dbReference type="PANTHER" id="PTHR28333">
    <property type="entry name" value="NUCLEAR FRAGILE X MENTAL RETARDATION-INTERACTING PROTEIN 2"/>
    <property type="match status" value="1"/>
</dbReference>
<dbReference type="GO" id="GO:0010494">
    <property type="term" value="C:cytoplasmic stress granule"/>
    <property type="evidence" value="ECO:0007669"/>
    <property type="project" value="TreeGrafter"/>
</dbReference>
<keyword evidence="3" id="KW-1185">Reference proteome</keyword>
<dbReference type="PANTHER" id="PTHR28333:SF2">
    <property type="entry name" value="FMR1-INTERACTING PROTEIN NUFIP2"/>
    <property type="match status" value="1"/>
</dbReference>
<evidence type="ECO:0000313" key="2">
    <source>
        <dbReference type="Ensembl" id="ENSOTSP00005106809.1"/>
    </source>
</evidence>
<proteinExistence type="predicted"/>
<dbReference type="GO" id="GO:0005654">
    <property type="term" value="C:nucleoplasm"/>
    <property type="evidence" value="ECO:0007669"/>
    <property type="project" value="TreeGrafter"/>
</dbReference>
<reference evidence="2" key="3">
    <citation type="submission" date="2025-09" db="UniProtKB">
        <authorList>
            <consortium name="Ensembl"/>
        </authorList>
    </citation>
    <scope>IDENTIFICATION</scope>
</reference>
<evidence type="ECO:0000256" key="1">
    <source>
        <dbReference type="SAM" id="MobiDB-lite"/>
    </source>
</evidence>
<sequence>MKSLNYEMPPPGAWIATYSSSVGKSCSPHHIRWLQRIFQNVRARILYYTSMEEQPKDRAQERRYYRHGEERNPIQYKTSLKNDQISFQYQHQETQTKKTGNGKINTGEVEGAKILSAKDFVGIPLPTYSNGNRHLINANVKQKSKRNVFTTLSKVGSKEGLVHKKNMDRINDKAQDFTNHYEGKFLDKKESALFLNGVVNSAHITNGYSSKSPPDNDGSGSEGGYTTPKKRKTRRNSIKNTEHVTRERERVMQQGNATQEPEVSELEPTEKLVSSRIHNKADAQTAVKRMDAPEVAMSELQKKNSDSKTAAGAFGKKFENRPKAKLSSSSKEDSWTLFKPPPVFPVDNSSAKIVPKISYASKVKENLNKAAQAGGEVLTPQVPGRLSQVPMSAMKTIISASFTNGPVSGDGNSCPSVGTFFTPAASSIPPATSLPCGENVASTLDNDYNSLTNPAAVDLRKCTLFIYPLNPLNMQPVLPSARQVDTQAAQTNQKALGDIFQNQWGLSFINEPNVGPEGGSGPVAAVEGKAAVVTFQGEQCPAAKPGLDSNLSIPEPLPLTLAQDSEKRTSAPACPPATVKGEDGEKTQLSRQEKTKGEAKSPGAVLLASCKDISAEPAQAPLTNLVLGLSKEPPHSKSLDRGSWGSFDLKAAVTYHTKGNSSCPVVVIIGIMTRQPFLSLPFVFHIPFFKFIFLPLFN</sequence>
<feature type="compositionally biased region" description="Polar residues" evidence="1">
    <location>
        <begin position="204"/>
        <end position="213"/>
    </location>
</feature>
<organism evidence="2 3">
    <name type="scientific">Oncorhynchus tshawytscha</name>
    <name type="common">Chinook salmon</name>
    <name type="synonym">Salmo tshawytscha</name>
    <dbReference type="NCBI Taxonomy" id="74940"/>
    <lineage>
        <taxon>Eukaryota</taxon>
        <taxon>Metazoa</taxon>
        <taxon>Chordata</taxon>
        <taxon>Craniata</taxon>
        <taxon>Vertebrata</taxon>
        <taxon>Euteleostomi</taxon>
        <taxon>Actinopterygii</taxon>
        <taxon>Neopterygii</taxon>
        <taxon>Teleostei</taxon>
        <taxon>Protacanthopterygii</taxon>
        <taxon>Salmoniformes</taxon>
        <taxon>Salmonidae</taxon>
        <taxon>Salmoninae</taxon>
        <taxon>Oncorhynchus</taxon>
    </lineage>
</organism>
<feature type="region of interest" description="Disordered" evidence="1">
    <location>
        <begin position="298"/>
        <end position="334"/>
    </location>
</feature>
<evidence type="ECO:0000313" key="3">
    <source>
        <dbReference type="Proteomes" id="UP000694402"/>
    </source>
</evidence>
<feature type="compositionally biased region" description="Basic and acidic residues" evidence="1">
    <location>
        <begin position="240"/>
        <end position="251"/>
    </location>
</feature>
<evidence type="ECO:0008006" key="4">
    <source>
        <dbReference type="Google" id="ProtNLM"/>
    </source>
</evidence>
<dbReference type="Proteomes" id="UP000694402">
    <property type="component" value="Unassembled WGS sequence"/>
</dbReference>
<dbReference type="AlphaFoldDB" id="A0A8C8FBH3"/>
<dbReference type="InterPro" id="IPR032747">
    <property type="entry name" value="NUFIP2"/>
</dbReference>
<name>A0A8C8FBH3_ONCTS</name>